<reference evidence="9" key="1">
    <citation type="submission" date="2021-06" db="EMBL/GenBank/DDBJ databases">
        <title>Comparative genomics, transcriptomics and evolutionary studies reveal genomic signatures of adaptation to plant cell wall in hemibiotrophic fungi.</title>
        <authorList>
            <consortium name="DOE Joint Genome Institute"/>
            <person name="Baroncelli R."/>
            <person name="Diaz J.F."/>
            <person name="Benocci T."/>
            <person name="Peng M."/>
            <person name="Battaglia E."/>
            <person name="Haridas S."/>
            <person name="Andreopoulos W."/>
            <person name="Labutti K."/>
            <person name="Pangilinan J."/>
            <person name="Floch G.L."/>
            <person name="Makela M.R."/>
            <person name="Henrissat B."/>
            <person name="Grigoriev I.V."/>
            <person name="Crouch J.A."/>
            <person name="De Vries R.P."/>
            <person name="Sukno S.A."/>
            <person name="Thon M.R."/>
        </authorList>
    </citation>
    <scope>NUCLEOTIDE SEQUENCE</scope>
    <source>
        <strain evidence="9">MAFF235873</strain>
    </source>
</reference>
<evidence type="ECO:0000256" key="3">
    <source>
        <dbReference type="ARBA" id="ARBA00022989"/>
    </source>
</evidence>
<proteinExistence type="predicted"/>
<evidence type="ECO:0000256" key="2">
    <source>
        <dbReference type="ARBA" id="ARBA00022692"/>
    </source>
</evidence>
<keyword evidence="4 7" id="KW-0472">Membrane</keyword>
<protein>
    <submittedName>
        <fullName evidence="9">Major facilitator superfamily transporter</fullName>
    </submittedName>
</protein>
<dbReference type="Pfam" id="PF07690">
    <property type="entry name" value="MFS_1"/>
    <property type="match status" value="1"/>
</dbReference>
<dbReference type="PANTHER" id="PTHR23502">
    <property type="entry name" value="MAJOR FACILITATOR SUPERFAMILY"/>
    <property type="match status" value="1"/>
</dbReference>
<dbReference type="GO" id="GO:0022857">
    <property type="term" value="F:transmembrane transporter activity"/>
    <property type="evidence" value="ECO:0007669"/>
    <property type="project" value="InterPro"/>
</dbReference>
<feature type="transmembrane region" description="Helical" evidence="7">
    <location>
        <begin position="417"/>
        <end position="436"/>
    </location>
</feature>
<feature type="compositionally biased region" description="Polar residues" evidence="6">
    <location>
        <begin position="1"/>
        <end position="24"/>
    </location>
</feature>
<dbReference type="InterPro" id="IPR020846">
    <property type="entry name" value="MFS_dom"/>
</dbReference>
<gene>
    <name evidence="9" type="ORF">LX32DRAFT_728978</name>
</gene>
<keyword evidence="10" id="KW-1185">Reference proteome</keyword>
<dbReference type="SUPFAM" id="SSF103473">
    <property type="entry name" value="MFS general substrate transporter"/>
    <property type="match status" value="1"/>
</dbReference>
<evidence type="ECO:0000256" key="1">
    <source>
        <dbReference type="ARBA" id="ARBA00004141"/>
    </source>
</evidence>
<evidence type="ECO:0000259" key="8">
    <source>
        <dbReference type="PROSITE" id="PS50850"/>
    </source>
</evidence>
<keyword evidence="2 7" id="KW-0812">Transmembrane</keyword>
<evidence type="ECO:0000256" key="6">
    <source>
        <dbReference type="SAM" id="MobiDB-lite"/>
    </source>
</evidence>
<feature type="transmembrane region" description="Helical" evidence="7">
    <location>
        <begin position="520"/>
        <end position="542"/>
    </location>
</feature>
<dbReference type="EMBL" id="MU842885">
    <property type="protein sequence ID" value="KAK2028000.1"/>
    <property type="molecule type" value="Genomic_DNA"/>
</dbReference>
<keyword evidence="5" id="KW-0325">Glycoprotein</keyword>
<evidence type="ECO:0000313" key="10">
    <source>
        <dbReference type="Proteomes" id="UP001232148"/>
    </source>
</evidence>
<feature type="transmembrane region" description="Helical" evidence="7">
    <location>
        <begin position="185"/>
        <end position="205"/>
    </location>
</feature>
<feature type="compositionally biased region" description="Low complexity" evidence="6">
    <location>
        <begin position="76"/>
        <end position="89"/>
    </location>
</feature>
<dbReference type="InterPro" id="IPR036259">
    <property type="entry name" value="MFS_trans_sf"/>
</dbReference>
<name>A0AAD9HFM3_9PEZI</name>
<dbReference type="Gene3D" id="1.20.1250.20">
    <property type="entry name" value="MFS general substrate transporter like domains"/>
    <property type="match status" value="1"/>
</dbReference>
<evidence type="ECO:0000256" key="5">
    <source>
        <dbReference type="ARBA" id="ARBA00023180"/>
    </source>
</evidence>
<evidence type="ECO:0000313" key="9">
    <source>
        <dbReference type="EMBL" id="KAK2028000.1"/>
    </source>
</evidence>
<dbReference type="InterPro" id="IPR011701">
    <property type="entry name" value="MFS"/>
</dbReference>
<feature type="transmembrane region" description="Helical" evidence="7">
    <location>
        <begin position="239"/>
        <end position="261"/>
    </location>
</feature>
<organism evidence="9 10">
    <name type="scientific">Colletotrichum zoysiae</name>
    <dbReference type="NCBI Taxonomy" id="1216348"/>
    <lineage>
        <taxon>Eukaryota</taxon>
        <taxon>Fungi</taxon>
        <taxon>Dikarya</taxon>
        <taxon>Ascomycota</taxon>
        <taxon>Pezizomycotina</taxon>
        <taxon>Sordariomycetes</taxon>
        <taxon>Hypocreomycetidae</taxon>
        <taxon>Glomerellales</taxon>
        <taxon>Glomerellaceae</taxon>
        <taxon>Colletotrichum</taxon>
        <taxon>Colletotrichum graminicola species complex</taxon>
    </lineage>
</organism>
<dbReference type="PANTHER" id="PTHR23502:SF60">
    <property type="entry name" value="MAJOR FACILITATOR SUPERFAMILY (MFS) PROFILE DOMAIN-CONTAINING PROTEIN-RELATED"/>
    <property type="match status" value="1"/>
</dbReference>
<feature type="transmembrane region" description="Helical" evidence="7">
    <location>
        <begin position="273"/>
        <end position="296"/>
    </location>
</feature>
<comment type="caution">
    <text evidence="9">The sequence shown here is derived from an EMBL/GenBank/DDBJ whole genome shotgun (WGS) entry which is preliminary data.</text>
</comment>
<feature type="transmembrane region" description="Helical" evidence="7">
    <location>
        <begin position="145"/>
        <end position="165"/>
    </location>
</feature>
<dbReference type="FunFam" id="1.20.1250.20:FF:000011">
    <property type="entry name" value="MFS multidrug transporter, putative"/>
    <property type="match status" value="1"/>
</dbReference>
<feature type="domain" description="Major facilitator superfamily (MFS) profile" evidence="8">
    <location>
        <begin position="147"/>
        <end position="582"/>
    </location>
</feature>
<evidence type="ECO:0000256" key="4">
    <source>
        <dbReference type="ARBA" id="ARBA00023136"/>
    </source>
</evidence>
<feature type="transmembrane region" description="Helical" evidence="7">
    <location>
        <begin position="212"/>
        <end position="233"/>
    </location>
</feature>
<feature type="compositionally biased region" description="Basic and acidic residues" evidence="6">
    <location>
        <begin position="90"/>
        <end position="120"/>
    </location>
</feature>
<sequence length="590" mass="64307">MASTNKTTPATQQDEPNRENQSTGPRRKTLRQEVEGTITTQAEKEVQEKQTGSSRLSTSSEDSDSSSEHSGRIPQSAKSTRSRSLSRTISEVRDGIENRRDLEIGPQPESEKTTTSKTARDPNLVAWDGPNDPGNPKRWSMRRKWAAVFCVSCFTLLSPVSSSMVAPALEAIGSEFNITSSFEQALVLSIFVLAYAIGPLAWGPLSELYGRIIVLQLTNLLYMCFNLGCGLARTKGQIITFRFFAGLGGSAPLAIGGGVLADLFEAEQRGKAISIYTLMPMLGPAIGPIAGGFVTQNTTWRWIFYSTTILTAVIQSIGVFVLQETYAPVLLARRKDRLIKETGNAALHTEFDHPDRTMARTLSIALTRPFRLLGTQPLVQFLALYMMYLYGLMYLVLSTFPALWTGEYGQSVGISGLNYISLGLGFFIGAQTAAPMQDRIYAALKRRYVPDGGPGRPEFRVPMMIPGALLVPTGLLIYGWTAQNHTHWIAPNIGAVIFSGGVIVGFQCIQGYLVDSYTKYAASAVAAATVLRSLAGFGFPLFAPSMYHKLGYGWGNSVLALMGVAIGWPGPFLLWKYGPVLRKKSQYAAG</sequence>
<keyword evidence="3 7" id="KW-1133">Transmembrane helix</keyword>
<feature type="transmembrane region" description="Helical" evidence="7">
    <location>
        <begin position="463"/>
        <end position="481"/>
    </location>
</feature>
<feature type="transmembrane region" description="Helical" evidence="7">
    <location>
        <begin position="302"/>
        <end position="322"/>
    </location>
</feature>
<feature type="transmembrane region" description="Helical" evidence="7">
    <location>
        <begin position="493"/>
        <end position="513"/>
    </location>
</feature>
<evidence type="ECO:0000256" key="7">
    <source>
        <dbReference type="SAM" id="Phobius"/>
    </source>
</evidence>
<feature type="transmembrane region" description="Helical" evidence="7">
    <location>
        <begin position="378"/>
        <end position="397"/>
    </location>
</feature>
<feature type="transmembrane region" description="Helical" evidence="7">
    <location>
        <begin position="554"/>
        <end position="575"/>
    </location>
</feature>
<dbReference type="PROSITE" id="PS50850">
    <property type="entry name" value="MFS"/>
    <property type="match status" value="1"/>
</dbReference>
<dbReference type="GO" id="GO:0016020">
    <property type="term" value="C:membrane"/>
    <property type="evidence" value="ECO:0007669"/>
    <property type="project" value="UniProtKB-SubCell"/>
</dbReference>
<feature type="region of interest" description="Disordered" evidence="6">
    <location>
        <begin position="1"/>
        <end position="133"/>
    </location>
</feature>
<feature type="compositionally biased region" description="Low complexity" evidence="6">
    <location>
        <begin position="51"/>
        <end position="60"/>
    </location>
</feature>
<comment type="subcellular location">
    <subcellularLocation>
        <location evidence="1">Membrane</location>
        <topology evidence="1">Multi-pass membrane protein</topology>
    </subcellularLocation>
</comment>
<dbReference type="AlphaFoldDB" id="A0AAD9HFM3"/>
<dbReference type="Proteomes" id="UP001232148">
    <property type="component" value="Unassembled WGS sequence"/>
</dbReference>
<dbReference type="CDD" id="cd17323">
    <property type="entry name" value="MFS_Tpo1_MDR_like"/>
    <property type="match status" value="1"/>
</dbReference>
<accession>A0AAD9HFM3</accession>